<dbReference type="InterPro" id="IPR013783">
    <property type="entry name" value="Ig-like_fold"/>
</dbReference>
<dbReference type="SUPFAM" id="SSF49265">
    <property type="entry name" value="Fibronectin type III"/>
    <property type="match status" value="5"/>
</dbReference>
<evidence type="ECO:0000256" key="1">
    <source>
        <dbReference type="ARBA" id="ARBA00022737"/>
    </source>
</evidence>
<feature type="domain" description="Fibronectin type-III" evidence="3">
    <location>
        <begin position="541"/>
        <end position="625"/>
    </location>
</feature>
<feature type="region of interest" description="Disordered" evidence="2">
    <location>
        <begin position="919"/>
        <end position="946"/>
    </location>
</feature>
<dbReference type="PANTHER" id="PTHR13817:SF73">
    <property type="entry name" value="FIBRONECTIN TYPE-III DOMAIN-CONTAINING PROTEIN"/>
    <property type="match status" value="1"/>
</dbReference>
<dbReference type="InterPro" id="IPR003961">
    <property type="entry name" value="FN3_dom"/>
</dbReference>
<evidence type="ECO:0000313" key="5">
    <source>
        <dbReference type="Proteomes" id="UP001178507"/>
    </source>
</evidence>
<proteinExistence type="predicted"/>
<protein>
    <recommendedName>
        <fullName evidence="3">Fibronectin type-III domain-containing protein</fullName>
    </recommendedName>
</protein>
<dbReference type="PANTHER" id="PTHR13817">
    <property type="entry name" value="TITIN"/>
    <property type="match status" value="1"/>
</dbReference>
<dbReference type="Gene3D" id="2.60.40.10">
    <property type="entry name" value="Immunoglobulins"/>
    <property type="match status" value="6"/>
</dbReference>
<name>A0AA36MLA5_9DINO</name>
<evidence type="ECO:0000259" key="3">
    <source>
        <dbReference type="PROSITE" id="PS50853"/>
    </source>
</evidence>
<organism evidence="4 5">
    <name type="scientific">Effrenium voratum</name>
    <dbReference type="NCBI Taxonomy" id="2562239"/>
    <lineage>
        <taxon>Eukaryota</taxon>
        <taxon>Sar</taxon>
        <taxon>Alveolata</taxon>
        <taxon>Dinophyceae</taxon>
        <taxon>Suessiales</taxon>
        <taxon>Symbiodiniaceae</taxon>
        <taxon>Effrenium</taxon>
    </lineage>
</organism>
<accession>A0AA36MLA5</accession>
<dbReference type="AlphaFoldDB" id="A0AA36MLA5"/>
<keyword evidence="1" id="KW-0677">Repeat</keyword>
<comment type="caution">
    <text evidence="4">The sequence shown here is derived from an EMBL/GenBank/DDBJ whole genome shotgun (WGS) entry which is preliminary data.</text>
</comment>
<gene>
    <name evidence="4" type="ORF">EVOR1521_LOCUS1968</name>
</gene>
<dbReference type="InterPro" id="IPR036116">
    <property type="entry name" value="FN3_sf"/>
</dbReference>
<evidence type="ECO:0000256" key="2">
    <source>
        <dbReference type="SAM" id="MobiDB-lite"/>
    </source>
</evidence>
<dbReference type="CDD" id="cd00063">
    <property type="entry name" value="FN3"/>
    <property type="match status" value="4"/>
</dbReference>
<keyword evidence="5" id="KW-1185">Reference proteome</keyword>
<dbReference type="SMART" id="SM00060">
    <property type="entry name" value="FN3"/>
    <property type="match status" value="7"/>
</dbReference>
<evidence type="ECO:0000313" key="4">
    <source>
        <dbReference type="EMBL" id="CAJ1371713.1"/>
    </source>
</evidence>
<sequence>MPPEKFIPPRQPEPPQIKLVSEEGVDFIKARWVIPETYDNKVGFIYDQEKQTHMITHYSVYLQGGYPSPDVNEHEELKENVPQVRDYKTTPKNGSNVAKFEGLVPGRYYHCILKAFSAAGESPWSWPSDVVRAPPGAPDAAAEVHVVGTTSTSITVTWPSPSGNGECITSFYLRCREVRVLQGWLDGQPADPDHSGPTAGQYAEIDEWWAPVAINFCDAASEQAEGTSEQRKLLARRASVLGGVKHTHVIKGLQPASYYELEVVSENSVGLSGPTLSGEVRTRSTKPGPPGSCVGVGDATINSVKFAWKAASYTGGEDILGYEVRWIPNAVGKPAPTSLDALLDDSAVRIIVGPDCHELVAEGLHPGDAAIPVVRAWTEVSHGDWCRLPADAELEDLSALPDMPAETSIPPLLERTPAEDHRLYSLKASWTCPDLMGRPIQYFKLRLFRADTEEEIEAIRAAGKVLPPPAADEAPCEFTIEKPPNRDWVMGEMIEMHGLHKALTPGTPYVVYVRATSSVGDAKGWGVASLPQTAPPDYPSKPDKPTCPWQWPTALEVHWKEPWLKGSELKTQVPHDVAHKTFGERQIHVDGMEYATTYYFRVRVQNAVGWSEWSDISEGFMTGACRPAPPKRPVLEHVDMEQLVFRWNQPNSHGSAIDKYEVFLADQERVAKVPQLVEDLNNCENDQEQKELLEALPCKDFHSINVEEFANRAEPDHIFEGLLGGLQYAVAVRAHNFEGWSDWSPALDDIVSPAAPPEESPSPWMLEATKDTLRVGFSVPYDNGDRITQAEVCWFRISGPMERHIALGGKVTAPTSASSKEDEEGYVTVDVPDTVERAKPEEYGGSWEALLTGLAPGTEYEVQVACINSHGNGPYSIGMRMVCCAGIPDMPGRIRHAIPAAQTRVAKPQQFQRVISDMSQGNLSDLEAPPTPRSSMDDGSEKGELAVEEDMALSLPAPSAVQSGAVFFKRTQKLEAPEVGQTT</sequence>
<feature type="compositionally biased region" description="Basic and acidic residues" evidence="2">
    <location>
        <begin position="935"/>
        <end position="945"/>
    </location>
</feature>
<dbReference type="PROSITE" id="PS50853">
    <property type="entry name" value="FN3"/>
    <property type="match status" value="2"/>
</dbReference>
<reference evidence="4" key="1">
    <citation type="submission" date="2023-08" db="EMBL/GenBank/DDBJ databases">
        <authorList>
            <person name="Chen Y."/>
            <person name="Shah S."/>
            <person name="Dougan E. K."/>
            <person name="Thang M."/>
            <person name="Chan C."/>
        </authorList>
    </citation>
    <scope>NUCLEOTIDE SEQUENCE</scope>
</reference>
<dbReference type="EMBL" id="CAUJNA010000095">
    <property type="protein sequence ID" value="CAJ1371713.1"/>
    <property type="molecule type" value="Genomic_DNA"/>
</dbReference>
<feature type="domain" description="Fibronectin type-III" evidence="3">
    <location>
        <begin position="11"/>
        <end position="136"/>
    </location>
</feature>
<dbReference type="InterPro" id="IPR050964">
    <property type="entry name" value="Striated_Muscle_Regulatory"/>
</dbReference>
<dbReference type="Proteomes" id="UP001178507">
    <property type="component" value="Unassembled WGS sequence"/>
</dbReference>